<keyword evidence="1" id="KW-0812">Transmembrane</keyword>
<evidence type="ECO:0000256" key="1">
    <source>
        <dbReference type="SAM" id="Phobius"/>
    </source>
</evidence>
<gene>
    <name evidence="2" type="ORF">MNB_SV-3-227</name>
</gene>
<feature type="transmembrane region" description="Helical" evidence="1">
    <location>
        <begin position="38"/>
        <end position="64"/>
    </location>
</feature>
<evidence type="ECO:0000313" key="2">
    <source>
        <dbReference type="EMBL" id="SFV53757.1"/>
    </source>
</evidence>
<keyword evidence="1" id="KW-1133">Transmembrane helix</keyword>
<organism evidence="2">
    <name type="scientific">hydrothermal vent metagenome</name>
    <dbReference type="NCBI Taxonomy" id="652676"/>
    <lineage>
        <taxon>unclassified sequences</taxon>
        <taxon>metagenomes</taxon>
        <taxon>ecological metagenomes</taxon>
    </lineage>
</organism>
<sequence>MRLEGYALSFVVNFLLGVAWAASFIGAVSAFLSVYSESLLFAMVSASIAALPGMIGVLLIEYFITFKEKHLELQKQTKLLEKMVEKIEYNLP</sequence>
<proteinExistence type="predicted"/>
<feature type="transmembrane region" description="Helical" evidence="1">
    <location>
        <begin position="7"/>
        <end position="32"/>
    </location>
</feature>
<name>A0A1W1BJR6_9ZZZZ</name>
<protein>
    <submittedName>
        <fullName evidence="2">Uncharacterized protein</fullName>
    </submittedName>
</protein>
<accession>A0A1W1BJR6</accession>
<dbReference type="AlphaFoldDB" id="A0A1W1BJR6"/>
<keyword evidence="1" id="KW-0472">Membrane</keyword>
<reference evidence="2" key="1">
    <citation type="submission" date="2016-10" db="EMBL/GenBank/DDBJ databases">
        <authorList>
            <person name="de Groot N.N."/>
        </authorList>
    </citation>
    <scope>NUCLEOTIDE SEQUENCE</scope>
</reference>
<dbReference type="EMBL" id="FPHI01000006">
    <property type="protein sequence ID" value="SFV53757.1"/>
    <property type="molecule type" value="Genomic_DNA"/>
</dbReference>